<evidence type="ECO:0000256" key="1">
    <source>
        <dbReference type="SAM" id="Phobius"/>
    </source>
</evidence>
<accession>A0A7C8YMQ6</accession>
<reference evidence="2" key="1">
    <citation type="journal article" date="2013" name="J. Plant Res.">
        <title>Effect of fungi and light on seed germination of three Opuntia species from semiarid lands of central Mexico.</title>
        <authorList>
            <person name="Delgado-Sanchez P."/>
            <person name="Jimenez-Bremont J.F."/>
            <person name="Guerrero-Gonzalez Mde L."/>
            <person name="Flores J."/>
        </authorList>
    </citation>
    <scope>NUCLEOTIDE SEQUENCE</scope>
    <source>
        <tissue evidence="2">Cladode</tissue>
    </source>
</reference>
<keyword evidence="1" id="KW-0812">Transmembrane</keyword>
<organism evidence="2">
    <name type="scientific">Opuntia streptacantha</name>
    <name type="common">Prickly pear cactus</name>
    <name type="synonym">Opuntia cardona</name>
    <dbReference type="NCBI Taxonomy" id="393608"/>
    <lineage>
        <taxon>Eukaryota</taxon>
        <taxon>Viridiplantae</taxon>
        <taxon>Streptophyta</taxon>
        <taxon>Embryophyta</taxon>
        <taxon>Tracheophyta</taxon>
        <taxon>Spermatophyta</taxon>
        <taxon>Magnoliopsida</taxon>
        <taxon>eudicotyledons</taxon>
        <taxon>Gunneridae</taxon>
        <taxon>Pentapetalae</taxon>
        <taxon>Caryophyllales</taxon>
        <taxon>Cactineae</taxon>
        <taxon>Cactaceae</taxon>
        <taxon>Opuntioideae</taxon>
        <taxon>Opuntia</taxon>
    </lineage>
</organism>
<reference evidence="2" key="2">
    <citation type="submission" date="2020-07" db="EMBL/GenBank/DDBJ databases">
        <authorList>
            <person name="Vera ALvarez R."/>
            <person name="Arias-Moreno D.M."/>
            <person name="Jimenez-Jacinto V."/>
            <person name="Jimenez-Bremont J.F."/>
            <person name="Swaminathan K."/>
            <person name="Moose S.P."/>
            <person name="Guerrero-Gonzalez M.L."/>
            <person name="Marino-Ramirez L."/>
            <person name="Landsman D."/>
            <person name="Rodriguez-Kessler M."/>
            <person name="Delgado-Sanchez P."/>
        </authorList>
    </citation>
    <scope>NUCLEOTIDE SEQUENCE</scope>
    <source>
        <tissue evidence="2">Cladode</tissue>
    </source>
</reference>
<evidence type="ECO:0000313" key="2">
    <source>
        <dbReference type="EMBL" id="MBA4621895.1"/>
    </source>
</evidence>
<keyword evidence="1" id="KW-0472">Membrane</keyword>
<proteinExistence type="predicted"/>
<feature type="transmembrane region" description="Helical" evidence="1">
    <location>
        <begin position="12"/>
        <end position="31"/>
    </location>
</feature>
<keyword evidence="1" id="KW-1133">Transmembrane helix</keyword>
<sequence>MCKYLCLLEKIFQAPFAFVVHICIYSSILLIQYFLNLLFFQLLHFFQPGLFTLCNFIIISVTSSLLIFFVLVANFITISFLLIRLVGGTSNSFKLLLVIFLLRRLPTLLVQLLFLLRRVRKVLRGGSLLRGFRHGFEAFLSLSLGVSGVSGHWRQEN</sequence>
<dbReference type="AlphaFoldDB" id="A0A7C8YMQ6"/>
<name>A0A7C8YMQ6_OPUST</name>
<dbReference type="EMBL" id="GISG01036009">
    <property type="protein sequence ID" value="MBA4621895.1"/>
    <property type="molecule type" value="Transcribed_RNA"/>
</dbReference>
<protein>
    <submittedName>
        <fullName evidence="2">Uncharacterized protein</fullName>
    </submittedName>
</protein>